<feature type="non-terminal residue" evidence="5">
    <location>
        <position position="1"/>
    </location>
</feature>
<evidence type="ECO:0000256" key="1">
    <source>
        <dbReference type="ARBA" id="ARBA00009451"/>
    </source>
</evidence>
<dbReference type="GO" id="GO:0006412">
    <property type="term" value="P:translation"/>
    <property type="evidence" value="ECO:0007669"/>
    <property type="project" value="InterPro"/>
</dbReference>
<proteinExistence type="inferred from homology"/>
<evidence type="ECO:0008006" key="7">
    <source>
        <dbReference type="Google" id="ProtNLM"/>
    </source>
</evidence>
<dbReference type="InterPro" id="IPR036394">
    <property type="entry name" value="Ribosomal_uL22_sf"/>
</dbReference>
<dbReference type="GO" id="GO:0003735">
    <property type="term" value="F:structural constituent of ribosome"/>
    <property type="evidence" value="ECO:0007669"/>
    <property type="project" value="InterPro"/>
</dbReference>
<evidence type="ECO:0000256" key="4">
    <source>
        <dbReference type="RuleBase" id="RU004005"/>
    </source>
</evidence>
<evidence type="ECO:0000256" key="2">
    <source>
        <dbReference type="ARBA" id="ARBA00022980"/>
    </source>
</evidence>
<dbReference type="InterPro" id="IPR047867">
    <property type="entry name" value="Ribosomal_uL22_bac/org-type"/>
</dbReference>
<keyword evidence="6" id="KW-1185">Reference proteome</keyword>
<accession>A0A0F4ZIH7</accession>
<dbReference type="PANTHER" id="PTHR13501:SF10">
    <property type="entry name" value="LARGE RIBOSOMAL SUBUNIT PROTEIN UL22M"/>
    <property type="match status" value="1"/>
</dbReference>
<dbReference type="SUPFAM" id="SSF54843">
    <property type="entry name" value="Ribosomal protein L22"/>
    <property type="match status" value="1"/>
</dbReference>
<dbReference type="PANTHER" id="PTHR13501">
    <property type="entry name" value="CHLOROPLAST 50S RIBOSOMAL PROTEIN L22-RELATED"/>
    <property type="match status" value="1"/>
</dbReference>
<dbReference type="GO" id="GO:0015934">
    <property type="term" value="C:large ribosomal subunit"/>
    <property type="evidence" value="ECO:0007669"/>
    <property type="project" value="InterPro"/>
</dbReference>
<organism evidence="5 6">
    <name type="scientific">Thielaviopsis punctulata</name>
    <dbReference type="NCBI Taxonomy" id="72032"/>
    <lineage>
        <taxon>Eukaryota</taxon>
        <taxon>Fungi</taxon>
        <taxon>Dikarya</taxon>
        <taxon>Ascomycota</taxon>
        <taxon>Pezizomycotina</taxon>
        <taxon>Sordariomycetes</taxon>
        <taxon>Hypocreomycetidae</taxon>
        <taxon>Microascales</taxon>
        <taxon>Ceratocystidaceae</taxon>
        <taxon>Thielaviopsis</taxon>
    </lineage>
</organism>
<dbReference type="AlphaFoldDB" id="A0A0F4ZIH7"/>
<dbReference type="InterPro" id="IPR001063">
    <property type="entry name" value="Ribosomal_uL22"/>
</dbReference>
<dbReference type="Gene3D" id="3.90.470.10">
    <property type="entry name" value="Ribosomal protein L22/L17"/>
    <property type="match status" value="1"/>
</dbReference>
<dbReference type="FunFam" id="3.90.470.10:FF:000017">
    <property type="entry name" value="54S ribosomal protein L22, mitochondrial"/>
    <property type="match status" value="1"/>
</dbReference>
<keyword evidence="3 4" id="KW-0687">Ribonucleoprotein</keyword>
<comment type="similarity">
    <text evidence="1 4">Belongs to the universal ribosomal protein uL22 family.</text>
</comment>
<name>A0A0F4ZIH7_9PEZI</name>
<dbReference type="Proteomes" id="UP000033483">
    <property type="component" value="Unassembled WGS sequence"/>
</dbReference>
<protein>
    <recommendedName>
        <fullName evidence="7">Ribosomal protein L22</fullName>
    </recommendedName>
</protein>
<evidence type="ECO:0000313" key="5">
    <source>
        <dbReference type="EMBL" id="KKA30429.1"/>
    </source>
</evidence>
<dbReference type="Pfam" id="PF00237">
    <property type="entry name" value="Ribosomal_L22"/>
    <property type="match status" value="1"/>
</dbReference>
<dbReference type="EMBL" id="LAEV01000389">
    <property type="protein sequence ID" value="KKA30429.1"/>
    <property type="molecule type" value="Genomic_DNA"/>
</dbReference>
<evidence type="ECO:0000256" key="3">
    <source>
        <dbReference type="ARBA" id="ARBA00023274"/>
    </source>
</evidence>
<reference evidence="5 6" key="1">
    <citation type="submission" date="2015-03" db="EMBL/GenBank/DDBJ databases">
        <authorList>
            <person name="Radwan O."/>
            <person name="Al-Naeli F.A."/>
            <person name="Rendon G.A."/>
            <person name="Fields C."/>
        </authorList>
    </citation>
    <scope>NUCLEOTIDE SEQUENCE [LARGE SCALE GENOMIC DNA]</scope>
    <source>
        <strain evidence="5">CR-DP1</strain>
    </source>
</reference>
<gene>
    <name evidence="5" type="ORF">TD95_004369</name>
</gene>
<comment type="caution">
    <text evidence="5">The sequence shown here is derived from an EMBL/GenBank/DDBJ whole genome shotgun (WGS) entry which is preliminary data.</text>
</comment>
<dbReference type="OrthoDB" id="416470at2759"/>
<evidence type="ECO:0000313" key="6">
    <source>
        <dbReference type="Proteomes" id="UP000033483"/>
    </source>
</evidence>
<sequence>ALLTLRPFFPPLPTLTAPTISPTLVHTRAKSSWSLSSLNPFASRKTTTPTAQGLDDPATRKQLYEKSFAPKVDGSIFEDEVKSAQQADGPARASKPLDPAALVAARDPDPRGRLRWQRAAVAKMVVRRGAETVDDVIARTERCMTFKSPLLPTSSKKMMYLAQQIAGKPLDEAMLQMRYSKKKMGSEIKRQLELARDRAVVVHGMGLGKHNGEAADVQPRKVQDRDGVWRTVSDPTSIYIDQAWVNKGPKRYARTIHLGRGRRVPIRSHQTTISVVLKEERTRVRLHDEKKAKKERNGPWVHLPHRPVSAQHQYYLW</sequence>
<keyword evidence="2 4" id="KW-0689">Ribosomal protein</keyword>